<evidence type="ECO:0000313" key="3">
    <source>
        <dbReference type="Proteomes" id="UP000199009"/>
    </source>
</evidence>
<protein>
    <submittedName>
        <fullName evidence="2">Uncharacterized protein</fullName>
    </submittedName>
</protein>
<reference evidence="2 3" key="1">
    <citation type="submission" date="2016-10" db="EMBL/GenBank/DDBJ databases">
        <authorList>
            <person name="de Groot N.N."/>
        </authorList>
    </citation>
    <scope>NUCLEOTIDE SEQUENCE [LARGE SCALE GENOMIC DNA]</scope>
    <source>
        <strain evidence="2 3">DSM 23142</strain>
    </source>
</reference>
<keyword evidence="3" id="KW-1185">Reference proteome</keyword>
<name>A0A1G7UVV3_9MICO</name>
<dbReference type="STRING" id="370764.SAMN04489810_0509"/>
<dbReference type="EMBL" id="LT629692">
    <property type="protein sequence ID" value="SDG51636.1"/>
    <property type="molecule type" value="Genomic_DNA"/>
</dbReference>
<evidence type="ECO:0000313" key="2">
    <source>
        <dbReference type="EMBL" id="SDG51636.1"/>
    </source>
</evidence>
<evidence type="ECO:0000256" key="1">
    <source>
        <dbReference type="SAM" id="Phobius"/>
    </source>
</evidence>
<dbReference type="Proteomes" id="UP000199009">
    <property type="component" value="Chromosome I"/>
</dbReference>
<dbReference type="AlphaFoldDB" id="A0A1G7UVV3"/>
<dbReference type="RefSeq" id="WP_157681733.1">
    <property type="nucleotide sequence ID" value="NZ_LT629692.1"/>
</dbReference>
<sequence>MDSSYRPLSRAAQLAIGGVMIAFAWLLLSVVFGLGAGHAHAEDADQDGGVLSSLTGAVGGTVGTVVDVAGDTATTVVPVVQPVVETVTTVVPPAAPVLEAVADTTAAVIEPVQEVASSGVVTEVVTPVVDLVSSVPVVGGVVTALGVDDAATSVAGTVDDAASGLTGTVGSTVPAVIVPASSNPGGGGGHAPGTVDGDAAPAVGGSASADAPVAGGLVTAPTTTHAPRAAFDATAGLRALLLTGAAAAASADAAVADALLTADSGAGGLLQLLRSVLPADSVFAGSGGAGPGAWVLVALVLVVAHRAWVRRNGLENDAPPAAPTFATDVSPD</sequence>
<proteinExistence type="predicted"/>
<accession>A0A1G7UVV3</accession>
<keyword evidence="1" id="KW-1133">Transmembrane helix</keyword>
<keyword evidence="1" id="KW-0812">Transmembrane</keyword>
<gene>
    <name evidence="2" type="ORF">SAMN04489810_0509</name>
</gene>
<organism evidence="2 3">
    <name type="scientific">Microbacterium pygmaeum</name>
    <dbReference type="NCBI Taxonomy" id="370764"/>
    <lineage>
        <taxon>Bacteria</taxon>
        <taxon>Bacillati</taxon>
        <taxon>Actinomycetota</taxon>
        <taxon>Actinomycetes</taxon>
        <taxon>Micrococcales</taxon>
        <taxon>Microbacteriaceae</taxon>
        <taxon>Microbacterium</taxon>
    </lineage>
</organism>
<feature type="transmembrane region" description="Helical" evidence="1">
    <location>
        <begin position="282"/>
        <end position="304"/>
    </location>
</feature>
<keyword evidence="1" id="KW-0472">Membrane</keyword>